<evidence type="ECO:0000313" key="3">
    <source>
        <dbReference type="Proteomes" id="UP000675781"/>
    </source>
</evidence>
<sequence>MPLVRDDEPLARLWARPETPASQLTTHADGRELAHVLRGRRSVREFAPAPLTLGPLTRALASAEAFDRQSFGLWPGPAPSTYLAALRVTDRDPGIYRITAAAGPTPARLASFLETDALAVAYCRAPALFLLCADIGAHTESPGEEGYRRLLVRVAGFGHALWLAARAAGLEGCVFGRSAREITAAVRRDGEPGVRHLFTVAVGRAA</sequence>
<evidence type="ECO:0000313" key="2">
    <source>
        <dbReference type="EMBL" id="MBR7836074.1"/>
    </source>
</evidence>
<dbReference type="Gene3D" id="3.40.109.10">
    <property type="entry name" value="NADH Oxidase"/>
    <property type="match status" value="1"/>
</dbReference>
<reference evidence="2" key="1">
    <citation type="submission" date="2021-04" db="EMBL/GenBank/DDBJ databases">
        <title>Genome based classification of Actinospica acidithermotolerans sp. nov., an actinobacterium isolated from an Indonesian hot spring.</title>
        <authorList>
            <person name="Kusuma A.B."/>
            <person name="Putra K.E."/>
            <person name="Nafisah S."/>
            <person name="Loh J."/>
            <person name="Nouioui I."/>
            <person name="Goodfellow M."/>
        </authorList>
    </citation>
    <scope>NUCLEOTIDE SEQUENCE</scope>
    <source>
        <strain evidence="2">CSCA 57</strain>
    </source>
</reference>
<proteinExistence type="predicted"/>
<evidence type="ECO:0000259" key="1">
    <source>
        <dbReference type="Pfam" id="PF00881"/>
    </source>
</evidence>
<organism evidence="2 3">
    <name type="scientific">Actinospica durhamensis</name>
    <dbReference type="NCBI Taxonomy" id="1508375"/>
    <lineage>
        <taxon>Bacteria</taxon>
        <taxon>Bacillati</taxon>
        <taxon>Actinomycetota</taxon>
        <taxon>Actinomycetes</taxon>
        <taxon>Catenulisporales</taxon>
        <taxon>Actinospicaceae</taxon>
        <taxon>Actinospica</taxon>
    </lineage>
</organism>
<dbReference type="EMBL" id="JAGSOG010000123">
    <property type="protein sequence ID" value="MBR7836074.1"/>
    <property type="molecule type" value="Genomic_DNA"/>
</dbReference>
<dbReference type="GO" id="GO:0016491">
    <property type="term" value="F:oxidoreductase activity"/>
    <property type="evidence" value="ECO:0007669"/>
    <property type="project" value="InterPro"/>
</dbReference>
<comment type="caution">
    <text evidence="2">The sequence shown here is derived from an EMBL/GenBank/DDBJ whole genome shotgun (WGS) entry which is preliminary data.</text>
</comment>
<dbReference type="Proteomes" id="UP000675781">
    <property type="component" value="Unassembled WGS sequence"/>
</dbReference>
<dbReference type="InterPro" id="IPR029479">
    <property type="entry name" value="Nitroreductase"/>
</dbReference>
<keyword evidence="3" id="KW-1185">Reference proteome</keyword>
<dbReference type="AlphaFoldDB" id="A0A941EY24"/>
<dbReference type="RefSeq" id="WP_212530562.1">
    <property type="nucleotide sequence ID" value="NZ_JAGSOG010000123.1"/>
</dbReference>
<accession>A0A941EY24</accession>
<name>A0A941EY24_9ACTN</name>
<dbReference type="SUPFAM" id="SSF55469">
    <property type="entry name" value="FMN-dependent nitroreductase-like"/>
    <property type="match status" value="1"/>
</dbReference>
<feature type="domain" description="Nitroreductase" evidence="1">
    <location>
        <begin position="37"/>
        <end position="176"/>
    </location>
</feature>
<dbReference type="InterPro" id="IPR000415">
    <property type="entry name" value="Nitroreductase-like"/>
</dbReference>
<protein>
    <submittedName>
        <fullName evidence="2">Nitroreductase family protein</fullName>
    </submittedName>
</protein>
<dbReference type="Pfam" id="PF00881">
    <property type="entry name" value="Nitroreductase"/>
    <property type="match status" value="1"/>
</dbReference>
<gene>
    <name evidence="2" type="ORF">KDL01_22550</name>
</gene>